<organism evidence="1 2">
    <name type="scientific">Microcystis viridis NIES-102</name>
    <dbReference type="NCBI Taxonomy" id="213615"/>
    <lineage>
        <taxon>Bacteria</taxon>
        <taxon>Bacillati</taxon>
        <taxon>Cyanobacteriota</taxon>
        <taxon>Cyanophyceae</taxon>
        <taxon>Oscillatoriophycideae</taxon>
        <taxon>Chroococcales</taxon>
        <taxon>Microcystaceae</taxon>
        <taxon>Microcystis</taxon>
    </lineage>
</organism>
<dbReference type="KEGG" id="mvz:myaer102_15510"/>
<evidence type="ECO:0000313" key="2">
    <source>
        <dbReference type="Proteomes" id="UP000278152"/>
    </source>
</evidence>
<name>A0A3G9JMB1_MICVR</name>
<accession>A0A3G9JMB1</accession>
<dbReference type="EMBL" id="AP019314">
    <property type="protein sequence ID" value="BBH39031.1"/>
    <property type="molecule type" value="Genomic_DNA"/>
</dbReference>
<gene>
    <name evidence="1" type="ORF">myaer102_15510</name>
</gene>
<dbReference type="InterPro" id="IPR021799">
    <property type="entry name" value="PIN-like_prokaryotic"/>
</dbReference>
<sequence length="101" mass="11436">MISDMKAVTNALVLIALSSIRKLELVHQRFPLNLPTLGTVVLLIWAKQNRLIPNLKEQLDNLQTVGKFRLSLSVYENALQKVGLFSFLCGSKKNRDNFPEI</sequence>
<protein>
    <submittedName>
        <fullName evidence="1">Uncharacterized protein</fullName>
    </submittedName>
</protein>
<reference evidence="1 2" key="1">
    <citation type="submission" date="2018-11" db="EMBL/GenBank/DDBJ databases">
        <title>Complete genome sequence of Microcystis aeruginosa NIES-102.</title>
        <authorList>
            <person name="Yamaguchi H."/>
            <person name="Suzuki S."/>
            <person name="Kawachi M."/>
        </authorList>
    </citation>
    <scope>NUCLEOTIDE SEQUENCE [LARGE SCALE GENOMIC DNA]</scope>
    <source>
        <strain evidence="1 2">NIES-102</strain>
    </source>
</reference>
<dbReference type="Proteomes" id="UP000278152">
    <property type="component" value="Chromosome"/>
</dbReference>
<proteinExistence type="predicted"/>
<evidence type="ECO:0000313" key="1">
    <source>
        <dbReference type="EMBL" id="BBH39031.1"/>
    </source>
</evidence>
<dbReference type="AlphaFoldDB" id="A0A3G9JMB1"/>
<dbReference type="Pfam" id="PF11848">
    <property type="entry name" value="DUF3368"/>
    <property type="match status" value="1"/>
</dbReference>